<dbReference type="Gramene" id="KZM92010">
    <property type="protein sequence ID" value="KZM92010"/>
    <property type="gene ID" value="DCAR_020625"/>
</dbReference>
<reference evidence="2" key="1">
    <citation type="journal article" date="2016" name="Nat. Genet.">
        <title>A high-quality carrot genome assembly provides new insights into carotenoid accumulation and asterid genome evolution.</title>
        <authorList>
            <person name="Iorizzo M."/>
            <person name="Ellison S."/>
            <person name="Senalik D."/>
            <person name="Zeng P."/>
            <person name="Satapoomin P."/>
            <person name="Huang J."/>
            <person name="Bowman M."/>
            <person name="Iovene M."/>
            <person name="Sanseverino W."/>
            <person name="Cavagnaro P."/>
            <person name="Yildiz M."/>
            <person name="Macko-Podgorni A."/>
            <person name="Moranska E."/>
            <person name="Grzebelus E."/>
            <person name="Grzebelus D."/>
            <person name="Ashrafi H."/>
            <person name="Zheng Z."/>
            <person name="Cheng S."/>
            <person name="Spooner D."/>
            <person name="Van Deynze A."/>
            <person name="Simon P."/>
        </authorList>
    </citation>
    <scope>NUCLEOTIDE SEQUENCE [LARGE SCALE GENOMIC DNA]</scope>
    <source>
        <tissue evidence="2">Leaf</tissue>
    </source>
</reference>
<evidence type="ECO:0000313" key="2">
    <source>
        <dbReference type="EMBL" id="KZM92010.1"/>
    </source>
</evidence>
<dbReference type="Pfam" id="PF03959">
    <property type="entry name" value="FSH1"/>
    <property type="match status" value="2"/>
</dbReference>
<dbReference type="PANTHER" id="PTHR22778">
    <property type="entry name" value="OVARIAN CANCER GENE-2 PROTEIN-RELATED"/>
    <property type="match status" value="1"/>
</dbReference>
<dbReference type="STRING" id="79200.A0A161ZXV7"/>
<accession>A0A161ZXV7</accession>
<comment type="caution">
    <text evidence="2">The sequence shown here is derived from an EMBL/GenBank/DDBJ whole genome shotgun (WGS) entry which is preliminary data.</text>
</comment>
<dbReference type="AlphaFoldDB" id="A0A161ZXV7"/>
<name>A0A161ZXV7_DAUCS</name>
<gene>
    <name evidence="2" type="ORF">DCAR_020625</name>
</gene>
<feature type="domain" description="Serine hydrolase" evidence="1">
    <location>
        <begin position="12"/>
        <end position="116"/>
    </location>
</feature>
<organism evidence="2">
    <name type="scientific">Daucus carota subsp. sativus</name>
    <name type="common">Carrot</name>
    <dbReference type="NCBI Taxonomy" id="79200"/>
    <lineage>
        <taxon>Eukaryota</taxon>
        <taxon>Viridiplantae</taxon>
        <taxon>Streptophyta</taxon>
        <taxon>Embryophyta</taxon>
        <taxon>Tracheophyta</taxon>
        <taxon>Spermatophyta</taxon>
        <taxon>Magnoliopsida</taxon>
        <taxon>eudicotyledons</taxon>
        <taxon>Gunneridae</taxon>
        <taxon>Pentapetalae</taxon>
        <taxon>asterids</taxon>
        <taxon>campanulids</taxon>
        <taxon>Apiales</taxon>
        <taxon>Apiaceae</taxon>
        <taxon>Apioideae</taxon>
        <taxon>Scandiceae</taxon>
        <taxon>Daucinae</taxon>
        <taxon>Daucus</taxon>
        <taxon>Daucus sect. Daucus</taxon>
    </lineage>
</organism>
<protein>
    <recommendedName>
        <fullName evidence="1">Serine hydrolase domain-containing protein</fullName>
    </recommendedName>
</protein>
<feature type="domain" description="Serine hydrolase" evidence="1">
    <location>
        <begin position="117"/>
        <end position="178"/>
    </location>
</feature>
<dbReference type="Gene3D" id="3.40.50.1820">
    <property type="entry name" value="alpha/beta hydrolase"/>
    <property type="match status" value="2"/>
</dbReference>
<dbReference type="EMBL" id="LNRQ01000006">
    <property type="protein sequence ID" value="KZM92010.1"/>
    <property type="molecule type" value="Genomic_DNA"/>
</dbReference>
<sequence>MGDTSVENNRNKEKKILCLHGFRTSGSFLKNQLSKWDLPTASVFSDFHLVYFFTLFKWEFLDGFFPAGGKSEIEGYFPPPYFEWFQHENDFTVYFNLEECITRLCDYITSNGPFYGAKFKTPSICEIAYKEPIKVKSVHCIGAKDWLKVPSEKLASAFEDPLIINHPYGHTVPRLDEEAVKKIRDWIADVSEADSHVGNGVLNENNSAIEKAEETLKECDLREEESK</sequence>
<dbReference type="InterPro" id="IPR005645">
    <property type="entry name" value="FSH-like_dom"/>
</dbReference>
<dbReference type="InterPro" id="IPR029058">
    <property type="entry name" value="AB_hydrolase_fold"/>
</dbReference>
<dbReference type="OMA" id="HAPFYEW"/>
<dbReference type="PANTHER" id="PTHR22778:SF55">
    <property type="entry name" value="ESTERASE C25G4.2-LIKE"/>
    <property type="match status" value="1"/>
</dbReference>
<proteinExistence type="predicted"/>
<evidence type="ECO:0000259" key="1">
    <source>
        <dbReference type="Pfam" id="PF03959"/>
    </source>
</evidence>